<sequence length="91" mass="10379">MHSAAIFLFALLVVDTSYCNAQQYSSLFGGEPILDGVRLMQYKPKRNYDFVRFGRSGSPSKKASYDYIRFGKRSGTQENFDTSRYASIDQL</sequence>
<dbReference type="Proteomes" id="UP001176961">
    <property type="component" value="Unassembled WGS sequence"/>
</dbReference>
<accession>A0AA36GXV4</accession>
<evidence type="ECO:0000256" key="5">
    <source>
        <dbReference type="ARBA" id="ARBA00022815"/>
    </source>
</evidence>
<keyword evidence="4" id="KW-0165">Cleavage on pair of basic residues</keyword>
<comment type="similarity">
    <text evidence="2">Belongs to the FARP (FMRFamide related peptide) family.</text>
</comment>
<proteinExistence type="inferred from homology"/>
<feature type="signal peptide" evidence="7">
    <location>
        <begin position="1"/>
        <end position="21"/>
    </location>
</feature>
<dbReference type="GO" id="GO:0007218">
    <property type="term" value="P:neuropeptide signaling pathway"/>
    <property type="evidence" value="ECO:0007669"/>
    <property type="project" value="UniProtKB-KW"/>
</dbReference>
<evidence type="ECO:0000256" key="7">
    <source>
        <dbReference type="SAM" id="SignalP"/>
    </source>
</evidence>
<dbReference type="GO" id="GO:0005576">
    <property type="term" value="C:extracellular region"/>
    <property type="evidence" value="ECO:0007669"/>
    <property type="project" value="UniProtKB-SubCell"/>
</dbReference>
<reference evidence="8" key="1">
    <citation type="submission" date="2023-07" db="EMBL/GenBank/DDBJ databases">
        <authorList>
            <consortium name="CYATHOMIX"/>
        </authorList>
    </citation>
    <scope>NUCLEOTIDE SEQUENCE</scope>
    <source>
        <strain evidence="8">N/A</strain>
    </source>
</reference>
<evidence type="ECO:0000256" key="4">
    <source>
        <dbReference type="ARBA" id="ARBA00022685"/>
    </source>
</evidence>
<evidence type="ECO:0000256" key="2">
    <source>
        <dbReference type="ARBA" id="ARBA00006356"/>
    </source>
</evidence>
<evidence type="ECO:0000313" key="8">
    <source>
        <dbReference type="EMBL" id="CAJ0600358.1"/>
    </source>
</evidence>
<keyword evidence="7" id="KW-0732">Signal</keyword>
<dbReference type="InterPro" id="IPR002544">
    <property type="entry name" value="FMRFamid-related_peptide-like"/>
</dbReference>
<keyword evidence="6" id="KW-0527">Neuropeptide</keyword>
<evidence type="ECO:0000313" key="9">
    <source>
        <dbReference type="Proteomes" id="UP001176961"/>
    </source>
</evidence>
<evidence type="ECO:0000256" key="1">
    <source>
        <dbReference type="ARBA" id="ARBA00004613"/>
    </source>
</evidence>
<evidence type="ECO:0000256" key="6">
    <source>
        <dbReference type="ARBA" id="ARBA00023320"/>
    </source>
</evidence>
<comment type="caution">
    <text evidence="8">The sequence shown here is derived from an EMBL/GenBank/DDBJ whole genome shotgun (WGS) entry which is preliminary data.</text>
</comment>
<organism evidence="8 9">
    <name type="scientific">Cylicocyclus nassatus</name>
    <name type="common">Nematode worm</name>
    <dbReference type="NCBI Taxonomy" id="53992"/>
    <lineage>
        <taxon>Eukaryota</taxon>
        <taxon>Metazoa</taxon>
        <taxon>Ecdysozoa</taxon>
        <taxon>Nematoda</taxon>
        <taxon>Chromadorea</taxon>
        <taxon>Rhabditida</taxon>
        <taxon>Rhabditina</taxon>
        <taxon>Rhabditomorpha</taxon>
        <taxon>Strongyloidea</taxon>
        <taxon>Strongylidae</taxon>
        <taxon>Cylicocyclus</taxon>
    </lineage>
</organism>
<protein>
    <submittedName>
        <fullName evidence="8">Uncharacterized protein</fullName>
    </submittedName>
</protein>
<feature type="chain" id="PRO_5041358843" evidence="7">
    <location>
        <begin position="22"/>
        <end position="91"/>
    </location>
</feature>
<dbReference type="AlphaFoldDB" id="A0AA36GXV4"/>
<keyword evidence="9" id="KW-1185">Reference proteome</keyword>
<gene>
    <name evidence="8" type="ORF">CYNAS_LOCUS12341</name>
</gene>
<evidence type="ECO:0000256" key="3">
    <source>
        <dbReference type="ARBA" id="ARBA00022525"/>
    </source>
</evidence>
<keyword evidence="3" id="KW-0964">Secreted</keyword>
<name>A0AA36GXV4_CYLNA</name>
<comment type="subcellular location">
    <subcellularLocation>
        <location evidence="1">Secreted</location>
    </subcellularLocation>
</comment>
<keyword evidence="5" id="KW-0027">Amidation</keyword>
<dbReference type="EMBL" id="CATQJL010000223">
    <property type="protein sequence ID" value="CAJ0600358.1"/>
    <property type="molecule type" value="Genomic_DNA"/>
</dbReference>
<dbReference type="Pfam" id="PF01581">
    <property type="entry name" value="FARP"/>
    <property type="match status" value="2"/>
</dbReference>